<dbReference type="InterPro" id="IPR009030">
    <property type="entry name" value="Growth_fac_rcpt_cys_sf"/>
</dbReference>
<dbReference type="SMART" id="SM00219">
    <property type="entry name" value="TyrKc"/>
    <property type="match status" value="1"/>
</dbReference>
<evidence type="ECO:0000256" key="16">
    <source>
        <dbReference type="SAM" id="MobiDB-lite"/>
    </source>
</evidence>
<evidence type="ECO:0000256" key="9">
    <source>
        <dbReference type="ARBA" id="ARBA00022989"/>
    </source>
</evidence>
<dbReference type="Pfam" id="PF01030">
    <property type="entry name" value="Recep_L_domain"/>
    <property type="match status" value="1"/>
</dbReference>
<dbReference type="GO" id="GO:0043066">
    <property type="term" value="P:negative regulation of apoptotic process"/>
    <property type="evidence" value="ECO:0007669"/>
    <property type="project" value="TreeGrafter"/>
</dbReference>
<comment type="catalytic activity">
    <reaction evidence="14">
        <text>L-tyrosyl-[protein] + ATP = O-phospho-L-tyrosyl-[protein] + ADP + H(+)</text>
        <dbReference type="Rhea" id="RHEA:10596"/>
        <dbReference type="Rhea" id="RHEA-COMP:10136"/>
        <dbReference type="Rhea" id="RHEA-COMP:20101"/>
        <dbReference type="ChEBI" id="CHEBI:15378"/>
        <dbReference type="ChEBI" id="CHEBI:30616"/>
        <dbReference type="ChEBI" id="CHEBI:46858"/>
        <dbReference type="ChEBI" id="CHEBI:61978"/>
        <dbReference type="ChEBI" id="CHEBI:456216"/>
        <dbReference type="EC" id="2.7.10.1"/>
    </reaction>
</comment>
<dbReference type="Gene3D" id="2.10.220.10">
    <property type="entry name" value="Hormone Receptor, Insulin-like Growth Factor Receptor 1, Chain A, domain 2"/>
    <property type="match status" value="3"/>
</dbReference>
<reference evidence="20" key="1">
    <citation type="submission" date="2016-11" db="UniProtKB">
        <authorList>
            <consortium name="WormBaseParasite"/>
        </authorList>
    </citation>
    <scope>IDENTIFICATION</scope>
</reference>
<dbReference type="SUPFAM" id="SSF56112">
    <property type="entry name" value="Protein kinase-like (PK-like)"/>
    <property type="match status" value="1"/>
</dbReference>
<dbReference type="InterPro" id="IPR001245">
    <property type="entry name" value="Ser-Thr/Tyr_kinase_cat_dom"/>
</dbReference>
<keyword evidence="7" id="KW-0418">Kinase</keyword>
<evidence type="ECO:0000256" key="11">
    <source>
        <dbReference type="ARBA" id="ARBA00023137"/>
    </source>
</evidence>
<dbReference type="PROSITE" id="PS00107">
    <property type="entry name" value="PROTEIN_KINASE_ATP"/>
    <property type="match status" value="1"/>
</dbReference>
<dbReference type="PRINTS" id="PR00109">
    <property type="entry name" value="TYRKINASE"/>
</dbReference>
<evidence type="ECO:0000256" key="7">
    <source>
        <dbReference type="ARBA" id="ARBA00022777"/>
    </source>
</evidence>
<evidence type="ECO:0000256" key="4">
    <source>
        <dbReference type="ARBA" id="ARBA00022679"/>
    </source>
</evidence>
<dbReference type="Gene3D" id="3.30.200.20">
    <property type="entry name" value="Phosphorylase Kinase, domain 1"/>
    <property type="match status" value="1"/>
</dbReference>
<feature type="region of interest" description="Disordered" evidence="16">
    <location>
        <begin position="997"/>
        <end position="1017"/>
    </location>
</feature>
<dbReference type="InterPro" id="IPR006212">
    <property type="entry name" value="Furin_repeat"/>
</dbReference>
<evidence type="ECO:0000256" key="3">
    <source>
        <dbReference type="ARBA" id="ARBA00022553"/>
    </source>
</evidence>
<protein>
    <recommendedName>
        <fullName evidence="2">receptor protein-tyrosine kinase</fullName>
        <ecNumber evidence="2">2.7.10.1</ecNumber>
    </recommendedName>
</protein>
<evidence type="ECO:0000313" key="20">
    <source>
        <dbReference type="WBParaSite" id="Hba_17066"/>
    </source>
</evidence>
<dbReference type="InterPro" id="IPR017441">
    <property type="entry name" value="Protein_kinase_ATP_BS"/>
</dbReference>
<dbReference type="InterPro" id="IPR000494">
    <property type="entry name" value="Rcpt_L-dom"/>
</dbReference>
<feature type="transmembrane region" description="Helical" evidence="17">
    <location>
        <begin position="579"/>
        <end position="600"/>
    </location>
</feature>
<evidence type="ECO:0000256" key="1">
    <source>
        <dbReference type="ARBA" id="ARBA00004479"/>
    </source>
</evidence>
<dbReference type="GO" id="GO:0005524">
    <property type="term" value="F:ATP binding"/>
    <property type="evidence" value="ECO:0007669"/>
    <property type="project" value="UniProtKB-UniRule"/>
</dbReference>
<keyword evidence="11" id="KW-0829">Tyrosine-protein kinase</keyword>
<keyword evidence="8 15" id="KW-0067">ATP-binding</keyword>
<evidence type="ECO:0000259" key="18">
    <source>
        <dbReference type="PROSITE" id="PS50011"/>
    </source>
</evidence>
<dbReference type="InterPro" id="IPR032778">
    <property type="entry name" value="GF_recep_IV"/>
</dbReference>
<dbReference type="FunFam" id="1.10.510.10:FF:000027">
    <property type="entry name" value="Receptor protein-tyrosine kinase"/>
    <property type="match status" value="1"/>
</dbReference>
<evidence type="ECO:0000256" key="15">
    <source>
        <dbReference type="PROSITE-ProRule" id="PRU10141"/>
    </source>
</evidence>
<dbReference type="GO" id="GO:0043235">
    <property type="term" value="C:receptor complex"/>
    <property type="evidence" value="ECO:0007669"/>
    <property type="project" value="TreeGrafter"/>
</dbReference>
<dbReference type="PANTHER" id="PTHR24416:SF566">
    <property type="entry name" value="EPIDERMAL GROWTH FACTOR RECEPTOR"/>
    <property type="match status" value="1"/>
</dbReference>
<dbReference type="WBParaSite" id="Hba_17066">
    <property type="protein sequence ID" value="Hba_17066"/>
    <property type="gene ID" value="Hba_17066"/>
</dbReference>
<keyword evidence="4" id="KW-0808">Transferase</keyword>
<dbReference type="GO" id="GO:0022008">
    <property type="term" value="P:neurogenesis"/>
    <property type="evidence" value="ECO:0007669"/>
    <property type="project" value="TreeGrafter"/>
</dbReference>
<dbReference type="EC" id="2.7.10.1" evidence="2"/>
<dbReference type="CDD" id="cd00064">
    <property type="entry name" value="FU"/>
    <property type="match status" value="4"/>
</dbReference>
<evidence type="ECO:0000256" key="5">
    <source>
        <dbReference type="ARBA" id="ARBA00022692"/>
    </source>
</evidence>
<dbReference type="Pfam" id="PF00757">
    <property type="entry name" value="Furin-like"/>
    <property type="match status" value="1"/>
</dbReference>
<evidence type="ECO:0000256" key="13">
    <source>
        <dbReference type="ARBA" id="ARBA00023180"/>
    </source>
</evidence>
<evidence type="ECO:0000256" key="12">
    <source>
        <dbReference type="ARBA" id="ARBA00023170"/>
    </source>
</evidence>
<keyword evidence="9 17" id="KW-1133">Transmembrane helix</keyword>
<dbReference type="SUPFAM" id="SSF57184">
    <property type="entry name" value="Growth factor receptor domain"/>
    <property type="match status" value="2"/>
</dbReference>
<dbReference type="GO" id="GO:0038127">
    <property type="term" value="P:ERBB signaling pathway"/>
    <property type="evidence" value="ECO:0007669"/>
    <property type="project" value="UniProtKB-ARBA"/>
</dbReference>
<dbReference type="GO" id="GO:0008284">
    <property type="term" value="P:positive regulation of cell population proliferation"/>
    <property type="evidence" value="ECO:0007669"/>
    <property type="project" value="TreeGrafter"/>
</dbReference>
<dbReference type="PANTHER" id="PTHR24416">
    <property type="entry name" value="TYROSINE-PROTEIN KINASE RECEPTOR"/>
    <property type="match status" value="1"/>
</dbReference>
<dbReference type="InterPro" id="IPR020635">
    <property type="entry name" value="Tyr_kinase_cat_dom"/>
</dbReference>
<dbReference type="PROSITE" id="PS00109">
    <property type="entry name" value="PROTEIN_KINASE_TYR"/>
    <property type="match status" value="1"/>
</dbReference>
<dbReference type="Pfam" id="PF14843">
    <property type="entry name" value="GF_recep_IV"/>
    <property type="match status" value="1"/>
</dbReference>
<keyword evidence="5 17" id="KW-0812">Transmembrane</keyword>
<evidence type="ECO:0000256" key="17">
    <source>
        <dbReference type="SAM" id="Phobius"/>
    </source>
</evidence>
<keyword evidence="13" id="KW-0325">Glycoprotein</keyword>
<dbReference type="InterPro" id="IPR050122">
    <property type="entry name" value="RTK"/>
</dbReference>
<evidence type="ECO:0000256" key="6">
    <source>
        <dbReference type="ARBA" id="ARBA00022741"/>
    </source>
</evidence>
<keyword evidence="3" id="KW-0597">Phosphoprotein</keyword>
<dbReference type="InterPro" id="IPR006211">
    <property type="entry name" value="Furin-like_Cys-rich_dom"/>
</dbReference>
<dbReference type="InterPro" id="IPR000719">
    <property type="entry name" value="Prot_kinase_dom"/>
</dbReference>
<dbReference type="SMART" id="SM00261">
    <property type="entry name" value="FU"/>
    <property type="match status" value="5"/>
</dbReference>
<evidence type="ECO:0000313" key="19">
    <source>
        <dbReference type="Proteomes" id="UP000095283"/>
    </source>
</evidence>
<dbReference type="Gene3D" id="1.10.510.10">
    <property type="entry name" value="Transferase(Phosphotransferase) domain 1"/>
    <property type="match status" value="1"/>
</dbReference>
<dbReference type="GO" id="GO:0004714">
    <property type="term" value="F:transmembrane receptor protein tyrosine kinase activity"/>
    <property type="evidence" value="ECO:0007669"/>
    <property type="project" value="UniProtKB-EC"/>
</dbReference>
<evidence type="ECO:0000256" key="2">
    <source>
        <dbReference type="ARBA" id="ARBA00011902"/>
    </source>
</evidence>
<keyword evidence="12" id="KW-0675">Receptor</keyword>
<dbReference type="InterPro" id="IPR011009">
    <property type="entry name" value="Kinase-like_dom_sf"/>
</dbReference>
<evidence type="ECO:0000256" key="10">
    <source>
        <dbReference type="ARBA" id="ARBA00023136"/>
    </source>
</evidence>
<dbReference type="PROSITE" id="PS50011">
    <property type="entry name" value="PROTEIN_KINASE_DOM"/>
    <property type="match status" value="1"/>
</dbReference>
<evidence type="ECO:0000256" key="14">
    <source>
        <dbReference type="ARBA" id="ARBA00051243"/>
    </source>
</evidence>
<feature type="binding site" evidence="15">
    <location>
        <position position="681"/>
    </location>
    <ligand>
        <name>ATP</name>
        <dbReference type="ChEBI" id="CHEBI:30616"/>
    </ligand>
</feature>
<dbReference type="Proteomes" id="UP000095283">
    <property type="component" value="Unplaced"/>
</dbReference>
<dbReference type="GO" id="GO:0009925">
    <property type="term" value="C:basal plasma membrane"/>
    <property type="evidence" value="ECO:0007669"/>
    <property type="project" value="TreeGrafter"/>
</dbReference>
<sequence length="1097" mass="123366">MFSSARIVCRSRHPSTPFFRQNQACGLYRWVCNDRCSSKQCFLNETLGSYECCHEACAGGCTGKGANECVSCKAFSLDGECVASCPHRMVNDKKMGKLVPNPNGRFVYDRYCVKECPKELLIERETCVRHCSDGSHHDMTKNTRQCEECKGPCPKVCQLTKPLTGSLLRNLTNCEEIDGFIEIQDSRMQGKDGFNSSDLNVLKSVRMVSEYVQMAAQTISPGSLSFLENLEFIEGRSLVSQKYSLVITKNDNLRTLGLRKLKTIKAGNVIIYENHMLCLANTINWTSILQKHGEARILTNMNESKCAVRKLVCDPNCNPASGCWGLGPKMCAKCRNWDLNGICVEKCPNTGYYEDDLTMICRPCYSQCLTCKGPGAHECISCRNMALMDNSSRTCIDSCPSTHYEEDKECKPCHKSCYDLGCTGPRDSIGPGGCNQCKYAVITKNQTIDHCLFAPSSQIEVCLANNLQGHFTSALAMEGVEELHCDPCDEECVTCTSSGRSVLYNGCICRGRSSCHELCDRSFGCTGPSEFECKQCSIAVVTGIGNEPNMCVRECPEHLPFLDDQKICQEYDVKKKMKVVVGTVVMSVFLILVAVIAVVYCRCITIERKLKKVEIDNYIDIPEVAPIDPTARSNMSRVNLITRGELHTKGIQLGAGAFGVVYAGYWFPKGKGKIKVPVAIKLVKGADKCTGKEESEMLDEAMKMSMMRHEHLLRLVGVCLHEDGIQLITLLRPLGNLLNFLKKHKTHLCGKDLLLYCYQISAAMKYLYEHRLVHRDLAARNVLVKRPNHVEVTDFGLAKMLDYGQDKVKVEEGKVSKFLTNYSEVAIKWLALESLKEQCYNHRTDVWAFGVTCWEILTFGQSPYQGMDICAIKNFLREGNRLSQPNNCSSELYQVLLQCWMANPESRPTFLMLNERFLTFCRVPHLYVGDPSTPQTYVETTSQKDLLRELLDDNDTDFTDPLNYFESENCASENPDLILESEVFPMPRTACRLQSTGSHRYQTDPMIKTPSRPSELGTDSMNYLIPNAKISTEQHATLYTPVVVNENGTTELVSISDYYNEANHKADYYNEMKSTRRPLETMREIREVVEVEKVSSL</sequence>
<keyword evidence="6 15" id="KW-0547">Nucleotide-binding</keyword>
<accession>A0A1I7XHA7</accession>
<dbReference type="Gene3D" id="3.80.20.20">
    <property type="entry name" value="Receptor L-domain"/>
    <property type="match status" value="1"/>
</dbReference>
<dbReference type="InterPro" id="IPR008266">
    <property type="entry name" value="Tyr_kinase_AS"/>
</dbReference>
<dbReference type="InterPro" id="IPR036941">
    <property type="entry name" value="Rcpt_L-dom_sf"/>
</dbReference>
<proteinExistence type="predicted"/>
<comment type="subcellular location">
    <subcellularLocation>
        <location evidence="1">Membrane</location>
        <topology evidence="1">Single-pass type I membrane protein</topology>
    </subcellularLocation>
</comment>
<keyword evidence="10 17" id="KW-0472">Membrane</keyword>
<dbReference type="Pfam" id="PF07714">
    <property type="entry name" value="PK_Tyr_Ser-Thr"/>
    <property type="match status" value="1"/>
</dbReference>
<dbReference type="AlphaFoldDB" id="A0A1I7XHA7"/>
<keyword evidence="19" id="KW-1185">Reference proteome</keyword>
<organism evidence="19 20">
    <name type="scientific">Heterorhabditis bacteriophora</name>
    <name type="common">Entomopathogenic nematode worm</name>
    <dbReference type="NCBI Taxonomy" id="37862"/>
    <lineage>
        <taxon>Eukaryota</taxon>
        <taxon>Metazoa</taxon>
        <taxon>Ecdysozoa</taxon>
        <taxon>Nematoda</taxon>
        <taxon>Chromadorea</taxon>
        <taxon>Rhabditida</taxon>
        <taxon>Rhabditina</taxon>
        <taxon>Rhabditomorpha</taxon>
        <taxon>Strongyloidea</taxon>
        <taxon>Heterorhabditidae</taxon>
        <taxon>Heterorhabditis</taxon>
    </lineage>
</organism>
<feature type="domain" description="Protein kinase" evidence="18">
    <location>
        <begin position="647"/>
        <end position="928"/>
    </location>
</feature>
<dbReference type="SUPFAM" id="SSF52058">
    <property type="entry name" value="L domain-like"/>
    <property type="match status" value="1"/>
</dbReference>
<evidence type="ECO:0000256" key="8">
    <source>
        <dbReference type="ARBA" id="ARBA00022840"/>
    </source>
</evidence>
<name>A0A1I7XHA7_HETBA</name>